<comment type="caution">
    <text evidence="2">The sequence shown here is derived from an EMBL/GenBank/DDBJ whole genome shotgun (WGS) entry which is preliminary data.</text>
</comment>
<keyword evidence="3" id="KW-1185">Reference proteome</keyword>
<name>A0A917IF26_9MICO</name>
<evidence type="ECO:0000313" key="2">
    <source>
        <dbReference type="EMBL" id="GGH40189.1"/>
    </source>
</evidence>
<sequence length="263" mass="28031">MAHHETASRWDGLNVAPVAANAPAAAEVQRLRAQITRMQRRSARVETLPVHPALASLFPQGGLRPGAVYTLDHAASLLLALLAAPSRSGSWCAAIGMPELAAEAAEGHGVDLERFALVPAPGDRWLAVTAAVAEVFPVVAVRPPRSARDAETSRIAAKLRDRGGVLLVQGSWPQAEAALRLHDPEWTGLGQGHGLLTAREVTITATGRRLPVPRSVRVQLPGPLGAPDTARRPARQWRTLRRLEAEHREPGRERPGLAEAAAG</sequence>
<organism evidence="2 3">
    <name type="scientific">Microbacterium album</name>
    <dbReference type="NCBI Taxonomy" id="2053191"/>
    <lineage>
        <taxon>Bacteria</taxon>
        <taxon>Bacillati</taxon>
        <taxon>Actinomycetota</taxon>
        <taxon>Actinomycetes</taxon>
        <taxon>Micrococcales</taxon>
        <taxon>Microbacteriaceae</taxon>
        <taxon>Microbacterium</taxon>
    </lineage>
</organism>
<gene>
    <name evidence="2" type="ORF">GCM10010921_11930</name>
</gene>
<evidence type="ECO:0000256" key="1">
    <source>
        <dbReference type="SAM" id="MobiDB-lite"/>
    </source>
</evidence>
<reference evidence="2" key="1">
    <citation type="journal article" date="2014" name="Int. J. Syst. Evol. Microbiol.">
        <title>Complete genome sequence of Corynebacterium casei LMG S-19264T (=DSM 44701T), isolated from a smear-ripened cheese.</title>
        <authorList>
            <consortium name="US DOE Joint Genome Institute (JGI-PGF)"/>
            <person name="Walter F."/>
            <person name="Albersmeier A."/>
            <person name="Kalinowski J."/>
            <person name="Ruckert C."/>
        </authorList>
    </citation>
    <scope>NUCLEOTIDE SEQUENCE</scope>
    <source>
        <strain evidence="2">CGMCC 1.15794</strain>
    </source>
</reference>
<feature type="region of interest" description="Disordered" evidence="1">
    <location>
        <begin position="240"/>
        <end position="263"/>
    </location>
</feature>
<evidence type="ECO:0008006" key="4">
    <source>
        <dbReference type="Google" id="ProtNLM"/>
    </source>
</evidence>
<proteinExistence type="predicted"/>
<dbReference type="EMBL" id="BMJY01000003">
    <property type="protein sequence ID" value="GGH40189.1"/>
    <property type="molecule type" value="Genomic_DNA"/>
</dbReference>
<protein>
    <recommendedName>
        <fullName evidence="4">Protein ImuA</fullName>
    </recommendedName>
</protein>
<dbReference type="AlphaFoldDB" id="A0A917IF26"/>
<dbReference type="Proteomes" id="UP000657592">
    <property type="component" value="Unassembled WGS sequence"/>
</dbReference>
<evidence type="ECO:0000313" key="3">
    <source>
        <dbReference type="Proteomes" id="UP000657592"/>
    </source>
</evidence>
<accession>A0A917IF26</accession>
<reference evidence="2" key="2">
    <citation type="submission" date="2020-09" db="EMBL/GenBank/DDBJ databases">
        <authorList>
            <person name="Sun Q."/>
            <person name="Zhou Y."/>
        </authorList>
    </citation>
    <scope>NUCLEOTIDE SEQUENCE</scope>
    <source>
        <strain evidence="2">CGMCC 1.15794</strain>
    </source>
</reference>
<feature type="compositionally biased region" description="Basic and acidic residues" evidence="1">
    <location>
        <begin position="241"/>
        <end position="256"/>
    </location>
</feature>